<feature type="region of interest" description="Disordered" evidence="2">
    <location>
        <begin position="1"/>
        <end position="59"/>
    </location>
</feature>
<feature type="coiled-coil region" evidence="1">
    <location>
        <begin position="80"/>
        <end position="140"/>
    </location>
</feature>
<protein>
    <submittedName>
        <fullName evidence="3">Uncharacterized protein</fullName>
    </submittedName>
</protein>
<dbReference type="EMBL" id="LR796614">
    <property type="protein sequence ID" value="CAB4154496.1"/>
    <property type="molecule type" value="Genomic_DNA"/>
</dbReference>
<organism evidence="3">
    <name type="scientific">uncultured Caudovirales phage</name>
    <dbReference type="NCBI Taxonomy" id="2100421"/>
    <lineage>
        <taxon>Viruses</taxon>
        <taxon>Duplodnaviria</taxon>
        <taxon>Heunggongvirae</taxon>
        <taxon>Uroviricota</taxon>
        <taxon>Caudoviricetes</taxon>
        <taxon>Peduoviridae</taxon>
        <taxon>Maltschvirus</taxon>
        <taxon>Maltschvirus maltsch</taxon>
    </lineage>
</organism>
<feature type="compositionally biased region" description="Basic and acidic residues" evidence="2">
    <location>
        <begin position="13"/>
        <end position="22"/>
    </location>
</feature>
<keyword evidence="1" id="KW-0175">Coiled coil</keyword>
<evidence type="ECO:0000256" key="1">
    <source>
        <dbReference type="SAM" id="Coils"/>
    </source>
</evidence>
<feature type="compositionally biased region" description="Basic and acidic residues" evidence="2">
    <location>
        <begin position="33"/>
        <end position="48"/>
    </location>
</feature>
<evidence type="ECO:0000313" key="3">
    <source>
        <dbReference type="EMBL" id="CAB4154496.1"/>
    </source>
</evidence>
<feature type="compositionally biased region" description="Acidic residues" evidence="2">
    <location>
        <begin position="23"/>
        <end position="32"/>
    </location>
</feature>
<feature type="region of interest" description="Disordered" evidence="2">
    <location>
        <begin position="252"/>
        <end position="271"/>
    </location>
</feature>
<accession>A0A6J5N8Z6</accession>
<sequence>MDKFTFPDEQEDKIEVDVSAKDDDIEIDVVDDTPERDRGRKPLDREVADPTDEEIESYSDKVKSRIKELTHARHDERRVKESVLREKEELERFTQNLLNENRQLKGYAENGAKNLAVSSLSAAEVEMEKARRQFKEAQEAFDTDAIIAAQEAMTDAKFRLEAAKNYRPPSLQTISDSVQTQQPAPQQVQPDEKALRWQAKNQWFGADGFEEVTSYSLGLHKKLVNSGIDPRMDEYYEQIDARIRGKFPEVFGRSQNEGRRPASVVAPSTRSTGVKRVEITRTAAALAKKFGLTPQQYAVQVAKLEAQNGNA</sequence>
<proteinExistence type="predicted"/>
<evidence type="ECO:0000256" key="2">
    <source>
        <dbReference type="SAM" id="MobiDB-lite"/>
    </source>
</evidence>
<name>A0A6J5N8Z6_9CAUD</name>
<reference evidence="3" key="1">
    <citation type="submission" date="2020-04" db="EMBL/GenBank/DDBJ databases">
        <authorList>
            <person name="Chiriac C."/>
            <person name="Salcher M."/>
            <person name="Ghai R."/>
            <person name="Kavagutti S V."/>
        </authorList>
    </citation>
    <scope>NUCLEOTIDE SEQUENCE</scope>
</reference>
<gene>
    <name evidence="3" type="ORF">UFOVP654_8</name>
</gene>